<gene>
    <name evidence="1" type="ORF">HUN01_27905</name>
</gene>
<keyword evidence="2" id="KW-1185">Reference proteome</keyword>
<evidence type="ECO:0000313" key="1">
    <source>
        <dbReference type="EMBL" id="QMS91230.1"/>
    </source>
</evidence>
<evidence type="ECO:0008006" key="3">
    <source>
        <dbReference type="Google" id="ProtNLM"/>
    </source>
</evidence>
<sequence>MTNRYEITEYKGYSIQIKQTPEDKMTGEKYWTFSFGKNGQLLLPVGKTYGGYEVALAEAKKLIDRQITNQ</sequence>
<dbReference type="KEGG" id="ned:HUN01_27905"/>
<dbReference type="EMBL" id="CP054698">
    <property type="protein sequence ID" value="QMS91230.1"/>
    <property type="molecule type" value="Genomic_DNA"/>
</dbReference>
<dbReference type="AlphaFoldDB" id="A0A7D7LGR1"/>
<reference evidence="2" key="1">
    <citation type="submission" date="2020-06" db="EMBL/GenBank/DDBJ databases">
        <title>Nostoc edaphicum CCNP1411 genome.</title>
        <authorList>
            <person name="Fidor A."/>
            <person name="Grabski M."/>
            <person name="Gawor J."/>
            <person name="Gromadka R."/>
            <person name="Wegrzyn G."/>
            <person name="Mazur-Marzec H."/>
        </authorList>
    </citation>
    <scope>NUCLEOTIDE SEQUENCE [LARGE SCALE GENOMIC DNA]</scope>
    <source>
        <strain evidence="2">CCNP1411</strain>
    </source>
</reference>
<evidence type="ECO:0000313" key="2">
    <source>
        <dbReference type="Proteomes" id="UP000514713"/>
    </source>
</evidence>
<name>A0A7D7LGR1_9NOSO</name>
<dbReference type="Proteomes" id="UP000514713">
    <property type="component" value="Chromosome"/>
</dbReference>
<dbReference type="RefSeq" id="WP_181928882.1">
    <property type="nucleotide sequence ID" value="NZ_CP054698.1"/>
</dbReference>
<organism evidence="1 2">
    <name type="scientific">Nostoc edaphicum CCNP1411</name>
    <dbReference type="NCBI Taxonomy" id="1472755"/>
    <lineage>
        <taxon>Bacteria</taxon>
        <taxon>Bacillati</taxon>
        <taxon>Cyanobacteriota</taxon>
        <taxon>Cyanophyceae</taxon>
        <taxon>Nostocales</taxon>
        <taxon>Nostocaceae</taxon>
        <taxon>Nostoc</taxon>
    </lineage>
</organism>
<accession>A0A7D7LGR1</accession>
<protein>
    <recommendedName>
        <fullName evidence="3">DUF1508 domain-containing protein</fullName>
    </recommendedName>
</protein>
<proteinExistence type="predicted"/>